<dbReference type="Pfam" id="PF04229">
    <property type="entry name" value="GrpB"/>
    <property type="match status" value="1"/>
</dbReference>
<dbReference type="SUPFAM" id="SSF81301">
    <property type="entry name" value="Nucleotidyltransferase"/>
    <property type="match status" value="1"/>
</dbReference>
<dbReference type="InterPro" id="IPR007344">
    <property type="entry name" value="GrpB/CoaE"/>
</dbReference>
<dbReference type="PANTHER" id="PTHR34822">
    <property type="entry name" value="GRPB DOMAIN PROTEIN (AFU_ORTHOLOGUE AFUA_1G01530)"/>
    <property type="match status" value="1"/>
</dbReference>
<proteinExistence type="predicted"/>
<comment type="caution">
    <text evidence="1">The sequence shown here is derived from an EMBL/GenBank/DDBJ whole genome shotgun (WGS) entry which is preliminary data.</text>
</comment>
<gene>
    <name evidence="1" type="ORF">BU097_05195</name>
</gene>
<dbReference type="Gene3D" id="3.30.460.10">
    <property type="entry name" value="Beta Polymerase, domain 2"/>
    <property type="match status" value="1"/>
</dbReference>
<name>A0A418IPQ5_STAXY</name>
<sequence length="180" mass="21012">MYSHIQPLVTEDHKNIYRQQYQELSDILFNLLDTPVKSTHHLGGTSHFNYPTEPILDILVGVNNLHDITSLDEKRLNYEGFYRLHHPYKKKVVMAQFNNLIELKQVARLHIIQKNSKLYNDYLQTNLLLSKNDHLTTTFGEAKQSAAITATNIRDYENQKQKLFDNLIKHLSGDMKSTDM</sequence>
<dbReference type="AlphaFoldDB" id="A0A418IPQ5"/>
<accession>A0A418IPQ5</accession>
<evidence type="ECO:0000313" key="1">
    <source>
        <dbReference type="EMBL" id="RIN11488.1"/>
    </source>
</evidence>
<organism evidence="1 2">
    <name type="scientific">Staphylococcus xylosus</name>
    <dbReference type="NCBI Taxonomy" id="1288"/>
    <lineage>
        <taxon>Bacteria</taxon>
        <taxon>Bacillati</taxon>
        <taxon>Bacillota</taxon>
        <taxon>Bacilli</taxon>
        <taxon>Bacillales</taxon>
        <taxon>Staphylococcaceae</taxon>
        <taxon>Staphylococcus</taxon>
    </lineage>
</organism>
<dbReference type="EMBL" id="QXUL01000020">
    <property type="protein sequence ID" value="RIN11488.1"/>
    <property type="molecule type" value="Genomic_DNA"/>
</dbReference>
<keyword evidence="2" id="KW-1185">Reference proteome</keyword>
<dbReference type="OrthoDB" id="2403088at2"/>
<evidence type="ECO:0000313" key="2">
    <source>
        <dbReference type="Proteomes" id="UP000285567"/>
    </source>
</evidence>
<dbReference type="RefSeq" id="WP_017722516.1">
    <property type="nucleotide sequence ID" value="NZ_CP188055.1"/>
</dbReference>
<reference evidence="1 2" key="1">
    <citation type="journal article" date="2016" name="Front. Microbiol.">
        <title>Comprehensive Phylogenetic Analysis of Bovine Non-aureus Staphylococci Species Based on Whole-Genome Sequencing.</title>
        <authorList>
            <person name="Naushad S."/>
            <person name="Barkema H.W."/>
            <person name="Luby C."/>
            <person name="Condas L.A."/>
            <person name="Nobrega D.B."/>
            <person name="Carson D.A."/>
            <person name="De Buck J."/>
        </authorList>
    </citation>
    <scope>NUCLEOTIDE SEQUENCE [LARGE SCALE GENOMIC DNA]</scope>
    <source>
        <strain evidence="1 2">SNUC 102</strain>
    </source>
</reference>
<dbReference type="InterPro" id="IPR043519">
    <property type="entry name" value="NT_sf"/>
</dbReference>
<dbReference type="Proteomes" id="UP000285567">
    <property type="component" value="Unassembled WGS sequence"/>
</dbReference>
<dbReference type="PANTHER" id="PTHR34822:SF1">
    <property type="entry name" value="GRPB FAMILY PROTEIN"/>
    <property type="match status" value="1"/>
</dbReference>
<protein>
    <submittedName>
        <fullName evidence="1">GrpB family protein</fullName>
    </submittedName>
</protein>